<keyword evidence="1" id="KW-0479">Metal-binding</keyword>
<evidence type="ECO:0000256" key="2">
    <source>
        <dbReference type="ARBA" id="ARBA00022801"/>
    </source>
</evidence>
<dbReference type="SUPFAM" id="SSF52768">
    <property type="entry name" value="Arginase/deacetylase"/>
    <property type="match status" value="1"/>
</dbReference>
<evidence type="ECO:0008006" key="4">
    <source>
        <dbReference type="Google" id="ProtNLM"/>
    </source>
</evidence>
<protein>
    <recommendedName>
        <fullName evidence="4">Agmatinase</fullName>
    </recommendedName>
</protein>
<name>X0UUE3_9ZZZZ</name>
<dbReference type="PANTHER" id="PTHR11358">
    <property type="entry name" value="ARGINASE/AGMATINASE"/>
    <property type="match status" value="1"/>
</dbReference>
<comment type="caution">
    <text evidence="3">The sequence shown here is derived from an EMBL/GenBank/DDBJ whole genome shotgun (WGS) entry which is preliminary data.</text>
</comment>
<evidence type="ECO:0000256" key="1">
    <source>
        <dbReference type="ARBA" id="ARBA00022723"/>
    </source>
</evidence>
<accession>X0UUE3</accession>
<keyword evidence="2" id="KW-0378">Hydrolase</keyword>
<dbReference type="InterPro" id="IPR023696">
    <property type="entry name" value="Ureohydrolase_dom_sf"/>
</dbReference>
<dbReference type="GO" id="GO:0008783">
    <property type="term" value="F:agmatinase activity"/>
    <property type="evidence" value="ECO:0007669"/>
    <property type="project" value="TreeGrafter"/>
</dbReference>
<dbReference type="Pfam" id="PF00491">
    <property type="entry name" value="Arginase"/>
    <property type="match status" value="1"/>
</dbReference>
<feature type="non-terminal residue" evidence="3">
    <location>
        <position position="170"/>
    </location>
</feature>
<dbReference type="PROSITE" id="PS51409">
    <property type="entry name" value="ARGINASE_2"/>
    <property type="match status" value="1"/>
</dbReference>
<dbReference type="EMBL" id="BARS01028512">
    <property type="protein sequence ID" value="GAG09355.1"/>
    <property type="molecule type" value="Genomic_DNA"/>
</dbReference>
<dbReference type="InterPro" id="IPR006035">
    <property type="entry name" value="Ureohydrolase"/>
</dbReference>
<evidence type="ECO:0000313" key="3">
    <source>
        <dbReference type="EMBL" id="GAG09355.1"/>
    </source>
</evidence>
<dbReference type="Gene3D" id="3.40.800.10">
    <property type="entry name" value="Ureohydrolase domain"/>
    <property type="match status" value="1"/>
</dbReference>
<reference evidence="3" key="1">
    <citation type="journal article" date="2014" name="Front. Microbiol.">
        <title>High frequency of phylogenetically diverse reductive dehalogenase-homologous genes in deep subseafloor sedimentary metagenomes.</title>
        <authorList>
            <person name="Kawai M."/>
            <person name="Futagami T."/>
            <person name="Toyoda A."/>
            <person name="Takaki Y."/>
            <person name="Nishi S."/>
            <person name="Hori S."/>
            <person name="Arai W."/>
            <person name="Tsubouchi T."/>
            <person name="Morono Y."/>
            <person name="Uchiyama I."/>
            <person name="Ito T."/>
            <person name="Fujiyama A."/>
            <person name="Inagaki F."/>
            <person name="Takami H."/>
        </authorList>
    </citation>
    <scope>NUCLEOTIDE SEQUENCE</scope>
    <source>
        <strain evidence="3">Expedition CK06-06</strain>
    </source>
</reference>
<dbReference type="GO" id="GO:0046872">
    <property type="term" value="F:metal ion binding"/>
    <property type="evidence" value="ECO:0007669"/>
    <property type="project" value="UniProtKB-KW"/>
</dbReference>
<proteinExistence type="predicted"/>
<dbReference type="GO" id="GO:0033389">
    <property type="term" value="P:putrescine biosynthetic process from arginine, via agmatine"/>
    <property type="evidence" value="ECO:0007669"/>
    <property type="project" value="TreeGrafter"/>
</dbReference>
<organism evidence="3">
    <name type="scientific">marine sediment metagenome</name>
    <dbReference type="NCBI Taxonomy" id="412755"/>
    <lineage>
        <taxon>unclassified sequences</taxon>
        <taxon>metagenomes</taxon>
        <taxon>ecological metagenomes</taxon>
    </lineage>
</organism>
<dbReference type="PANTHER" id="PTHR11358:SF26">
    <property type="entry name" value="GUANIDINO ACID HYDROLASE, MITOCHONDRIAL"/>
    <property type="match status" value="1"/>
</dbReference>
<gene>
    <name evidence="3" type="ORF">S01H1_44682</name>
</gene>
<dbReference type="AlphaFoldDB" id="X0UUE3"/>
<sequence>MSKIDQAKIAKYQDVAMRLSHKLSDKDSVHYANGPEIGPLLECIQKSGESHHTGPTGDEGMFLAPLTQCLENVDIACVGIPLDKSASFDLSGPRQGPRALRYASAAQGEVHEPSGLNVFDACSIIDWGDIEFSIAERDKTRQIEQIAKVYRNFARRGIATFSVGGEHVST</sequence>